<reference evidence="2 3" key="2">
    <citation type="journal article" date="2012" name="Eukaryot. Cell">
        <title>Genome update of Botrytis cinerea strains B05.10 and T4.</title>
        <authorList>
            <person name="Staats M."/>
            <person name="van Kan J.A."/>
        </authorList>
    </citation>
    <scope>NUCLEOTIDE SEQUENCE [LARGE SCALE GENOMIC DNA]</scope>
    <source>
        <strain evidence="2 3">B05.10</strain>
    </source>
</reference>
<keyword evidence="3" id="KW-1185">Reference proteome</keyword>
<dbReference type="VEuPathDB" id="FungiDB:Bcin14g03290"/>
<dbReference type="RefSeq" id="XP_001549459.1">
    <property type="nucleotide sequence ID" value="XM_001549409.2"/>
</dbReference>
<accession>A0A384K321</accession>
<dbReference type="Proteomes" id="UP000001798">
    <property type="component" value="Chromosome 14"/>
</dbReference>
<evidence type="ECO:0000313" key="2">
    <source>
        <dbReference type="EMBL" id="ATZ57162.1"/>
    </source>
</evidence>
<protein>
    <submittedName>
        <fullName evidence="2">Uncharacterized protein</fullName>
    </submittedName>
</protein>
<reference evidence="2 3" key="3">
    <citation type="journal article" date="2017" name="Mol. Plant Pathol.">
        <title>A gapless genome sequence of the fungus Botrytis cinerea.</title>
        <authorList>
            <person name="Van Kan J.A."/>
            <person name="Stassen J.H."/>
            <person name="Mosbach A."/>
            <person name="Van Der Lee T.A."/>
            <person name="Faino L."/>
            <person name="Farmer A.D."/>
            <person name="Papasotiriou D.G."/>
            <person name="Zhou S."/>
            <person name="Seidl M.F."/>
            <person name="Cottam E."/>
            <person name="Edel D."/>
            <person name="Hahn M."/>
            <person name="Schwartz D.C."/>
            <person name="Dietrich R.A."/>
            <person name="Widdison S."/>
            <person name="Scalliet G."/>
        </authorList>
    </citation>
    <scope>NUCLEOTIDE SEQUENCE [LARGE SCALE GENOMIC DNA]</scope>
    <source>
        <strain evidence="2 3">B05.10</strain>
    </source>
</reference>
<proteinExistence type="predicted"/>
<dbReference type="AlphaFoldDB" id="A0A384K321"/>
<reference evidence="2 3" key="1">
    <citation type="journal article" date="2011" name="PLoS Genet.">
        <title>Genomic analysis of the necrotrophic fungal pathogens Sclerotinia sclerotiorum and Botrytis cinerea.</title>
        <authorList>
            <person name="Amselem J."/>
            <person name="Cuomo C.A."/>
            <person name="van Kan J.A."/>
            <person name="Viaud M."/>
            <person name="Benito E.P."/>
            <person name="Couloux A."/>
            <person name="Coutinho P.M."/>
            <person name="de Vries R.P."/>
            <person name="Dyer P.S."/>
            <person name="Fillinger S."/>
            <person name="Fournier E."/>
            <person name="Gout L."/>
            <person name="Hahn M."/>
            <person name="Kohn L."/>
            <person name="Lapalu N."/>
            <person name="Plummer K.M."/>
            <person name="Pradier J.M."/>
            <person name="Quevillon E."/>
            <person name="Sharon A."/>
            <person name="Simon A."/>
            <person name="ten Have A."/>
            <person name="Tudzynski B."/>
            <person name="Tudzynski P."/>
            <person name="Wincker P."/>
            <person name="Andrew M."/>
            <person name="Anthouard V."/>
            <person name="Beever R.E."/>
            <person name="Beffa R."/>
            <person name="Benoit I."/>
            <person name="Bouzid O."/>
            <person name="Brault B."/>
            <person name="Chen Z."/>
            <person name="Choquer M."/>
            <person name="Collemare J."/>
            <person name="Cotton P."/>
            <person name="Danchin E.G."/>
            <person name="Da Silva C."/>
            <person name="Gautier A."/>
            <person name="Giraud C."/>
            <person name="Giraud T."/>
            <person name="Gonzalez C."/>
            <person name="Grossetete S."/>
            <person name="Guldener U."/>
            <person name="Henrissat B."/>
            <person name="Howlett B.J."/>
            <person name="Kodira C."/>
            <person name="Kretschmer M."/>
            <person name="Lappartient A."/>
            <person name="Leroch M."/>
            <person name="Levis C."/>
            <person name="Mauceli E."/>
            <person name="Neuveglise C."/>
            <person name="Oeser B."/>
            <person name="Pearson M."/>
            <person name="Poulain J."/>
            <person name="Poussereau N."/>
            <person name="Quesneville H."/>
            <person name="Rascle C."/>
            <person name="Schumacher J."/>
            <person name="Segurens B."/>
            <person name="Sexton A."/>
            <person name="Silva E."/>
            <person name="Sirven C."/>
            <person name="Soanes D.M."/>
            <person name="Talbot N.J."/>
            <person name="Templeton M."/>
            <person name="Yandava C."/>
            <person name="Yarden O."/>
            <person name="Zeng Q."/>
            <person name="Rollins J.A."/>
            <person name="Lebrun M.H."/>
            <person name="Dickman M."/>
        </authorList>
    </citation>
    <scope>NUCLEOTIDE SEQUENCE [LARGE SCALE GENOMIC DNA]</scope>
    <source>
        <strain evidence="2 3">B05.10</strain>
    </source>
</reference>
<feature type="compositionally biased region" description="Low complexity" evidence="1">
    <location>
        <begin position="207"/>
        <end position="239"/>
    </location>
</feature>
<name>A0A384K321_BOTFB</name>
<dbReference type="GeneID" id="5429961"/>
<feature type="compositionally biased region" description="Basic and acidic residues" evidence="1">
    <location>
        <begin position="30"/>
        <end position="59"/>
    </location>
</feature>
<evidence type="ECO:0000256" key="1">
    <source>
        <dbReference type="SAM" id="MobiDB-lite"/>
    </source>
</evidence>
<feature type="region of interest" description="Disordered" evidence="1">
    <location>
        <begin position="19"/>
        <end position="60"/>
    </location>
</feature>
<sequence>MSKKIEIVRTGRNEKGEKEYAFVRSKKKSQKEIDQLQEKKNRDFEKGLKSREPKPDDANRVLQKYGAPKQLDAPSVADSRVLNPTKLADNIEIFREMGQTSREAPRTHKGESSGKNAELPVRSKESKAPSEWSGTTDVSEKTVRTEASGKSARTEASGKSARTEASGKTVKTEASGKSARTEASGKSAKTESSKRSSKPKAPESVASSSRSNSTEQSSQYDYESSSGSDTVTAQRSSRNGSRKKSSHTGSTSARSPDRASQRSRKTATRMIEEAPEDDGK</sequence>
<dbReference type="EMBL" id="CP009818">
    <property type="protein sequence ID" value="ATZ57162.1"/>
    <property type="molecule type" value="Genomic_DNA"/>
</dbReference>
<feature type="compositionally biased region" description="Basic and acidic residues" evidence="1">
    <location>
        <begin position="103"/>
        <end position="112"/>
    </location>
</feature>
<gene>
    <name evidence="2" type="ORF">BCIN_14g03290</name>
</gene>
<organism evidence="2 3">
    <name type="scientific">Botryotinia fuckeliana (strain B05.10)</name>
    <name type="common">Noble rot fungus</name>
    <name type="synonym">Botrytis cinerea</name>
    <dbReference type="NCBI Taxonomy" id="332648"/>
    <lineage>
        <taxon>Eukaryota</taxon>
        <taxon>Fungi</taxon>
        <taxon>Dikarya</taxon>
        <taxon>Ascomycota</taxon>
        <taxon>Pezizomycotina</taxon>
        <taxon>Leotiomycetes</taxon>
        <taxon>Helotiales</taxon>
        <taxon>Sclerotiniaceae</taxon>
        <taxon>Botrytis</taxon>
    </lineage>
</organism>
<feature type="region of interest" description="Disordered" evidence="1">
    <location>
        <begin position="93"/>
        <end position="280"/>
    </location>
</feature>
<dbReference type="KEGG" id="bfu:BCIN_14g03290"/>
<evidence type="ECO:0000313" key="3">
    <source>
        <dbReference type="Proteomes" id="UP000001798"/>
    </source>
</evidence>
<dbReference type="OrthoDB" id="8170061at2759"/>